<evidence type="ECO:0000256" key="1">
    <source>
        <dbReference type="SAM" id="MobiDB-lite"/>
    </source>
</evidence>
<dbReference type="EMBL" id="SDRB02003238">
    <property type="protein sequence ID" value="THG18132.1"/>
    <property type="molecule type" value="Genomic_DNA"/>
</dbReference>
<feature type="domain" description="AAA+ ATPase At3g28540-like C-terminal" evidence="2">
    <location>
        <begin position="29"/>
        <end position="99"/>
    </location>
</feature>
<reference evidence="3 4" key="1">
    <citation type="journal article" date="2018" name="Proc. Natl. Acad. Sci. U.S.A.">
        <title>Draft genome sequence of Camellia sinensis var. sinensis provides insights into the evolution of the tea genome and tea quality.</title>
        <authorList>
            <person name="Wei C."/>
            <person name="Yang H."/>
            <person name="Wang S."/>
            <person name="Zhao J."/>
            <person name="Liu C."/>
            <person name="Gao L."/>
            <person name="Xia E."/>
            <person name="Lu Y."/>
            <person name="Tai Y."/>
            <person name="She G."/>
            <person name="Sun J."/>
            <person name="Cao H."/>
            <person name="Tong W."/>
            <person name="Gao Q."/>
            <person name="Li Y."/>
            <person name="Deng W."/>
            <person name="Jiang X."/>
            <person name="Wang W."/>
            <person name="Chen Q."/>
            <person name="Zhang S."/>
            <person name="Li H."/>
            <person name="Wu J."/>
            <person name="Wang P."/>
            <person name="Li P."/>
            <person name="Shi C."/>
            <person name="Zheng F."/>
            <person name="Jian J."/>
            <person name="Huang B."/>
            <person name="Shan D."/>
            <person name="Shi M."/>
            <person name="Fang C."/>
            <person name="Yue Y."/>
            <person name="Li F."/>
            <person name="Li D."/>
            <person name="Wei S."/>
            <person name="Han B."/>
            <person name="Jiang C."/>
            <person name="Yin Y."/>
            <person name="Xia T."/>
            <person name="Zhang Z."/>
            <person name="Bennetzen J.L."/>
            <person name="Zhao S."/>
            <person name="Wan X."/>
        </authorList>
    </citation>
    <scope>NUCLEOTIDE SEQUENCE [LARGE SCALE GENOMIC DNA]</scope>
    <source>
        <strain evidence="4">cv. Shuchazao</strain>
        <tissue evidence="3">Leaf</tissue>
    </source>
</reference>
<dbReference type="Proteomes" id="UP000306102">
    <property type="component" value="Unassembled WGS sequence"/>
</dbReference>
<dbReference type="SUPFAM" id="SSF52540">
    <property type="entry name" value="P-loop containing nucleoside triphosphate hydrolases"/>
    <property type="match status" value="1"/>
</dbReference>
<dbReference type="Pfam" id="PF25568">
    <property type="entry name" value="AAA_lid_At3g28540"/>
    <property type="match status" value="1"/>
</dbReference>
<evidence type="ECO:0000259" key="2">
    <source>
        <dbReference type="Pfam" id="PF25568"/>
    </source>
</evidence>
<dbReference type="InterPro" id="IPR050747">
    <property type="entry name" value="Mitochondrial_chaperone_BCS1"/>
</dbReference>
<proteinExistence type="predicted"/>
<feature type="region of interest" description="Disordered" evidence="1">
    <location>
        <begin position="99"/>
        <end position="127"/>
    </location>
</feature>
<dbReference type="InterPro" id="IPR058017">
    <property type="entry name" value="At3g28540-like_C"/>
</dbReference>
<evidence type="ECO:0000313" key="4">
    <source>
        <dbReference type="Proteomes" id="UP000306102"/>
    </source>
</evidence>
<comment type="caution">
    <text evidence="3">The sequence shown here is derived from an EMBL/GenBank/DDBJ whole genome shotgun (WGS) entry which is preliminary data.</text>
</comment>
<keyword evidence="4" id="KW-1185">Reference proteome</keyword>
<evidence type="ECO:0000313" key="3">
    <source>
        <dbReference type="EMBL" id="THG18132.1"/>
    </source>
</evidence>
<name>A0A4S4EP59_CAMSN</name>
<gene>
    <name evidence="3" type="ORF">TEA_005750</name>
</gene>
<organism evidence="3 4">
    <name type="scientific">Camellia sinensis var. sinensis</name>
    <name type="common">China tea</name>
    <dbReference type="NCBI Taxonomy" id="542762"/>
    <lineage>
        <taxon>Eukaryota</taxon>
        <taxon>Viridiplantae</taxon>
        <taxon>Streptophyta</taxon>
        <taxon>Embryophyta</taxon>
        <taxon>Tracheophyta</taxon>
        <taxon>Spermatophyta</taxon>
        <taxon>Magnoliopsida</taxon>
        <taxon>eudicotyledons</taxon>
        <taxon>Gunneridae</taxon>
        <taxon>Pentapetalae</taxon>
        <taxon>asterids</taxon>
        <taxon>Ericales</taxon>
        <taxon>Theaceae</taxon>
        <taxon>Camellia</taxon>
    </lineage>
</organism>
<accession>A0A4S4EP59</accession>
<dbReference type="InterPro" id="IPR027417">
    <property type="entry name" value="P-loop_NTPase"/>
</dbReference>
<protein>
    <recommendedName>
        <fullName evidence="2">AAA+ ATPase At3g28540-like C-terminal domain-containing protein</fullName>
    </recommendedName>
</protein>
<dbReference type="PANTHER" id="PTHR23070">
    <property type="entry name" value="BCS1 AAA-TYPE ATPASE"/>
    <property type="match status" value="1"/>
</dbReference>
<sequence length="142" mass="16105">MFTTNHKERLDPALLRLGWMDVHIRMSYCSACGFKTLAANYLGLNDHSLFPEIEGLLGKTMVPPAEIGEQLLKNENPESVLQGLVEFLIEKKRVAGEMEAKKLDQKEDDVEEIGNKNAEEEGESVDGEMLETHHLDFYIRSQ</sequence>
<dbReference type="AlphaFoldDB" id="A0A4S4EP59"/>
<dbReference type="Gene3D" id="6.10.280.40">
    <property type="match status" value="1"/>
</dbReference>
<dbReference type="STRING" id="542762.A0A4S4EP59"/>